<reference evidence="1" key="1">
    <citation type="journal article" date="2021" name="PeerJ">
        <title>Extensive microbial diversity within the chicken gut microbiome revealed by metagenomics and culture.</title>
        <authorList>
            <person name="Gilroy R."/>
            <person name="Ravi A."/>
            <person name="Getino M."/>
            <person name="Pursley I."/>
            <person name="Horton D.L."/>
            <person name="Alikhan N.F."/>
            <person name="Baker D."/>
            <person name="Gharbi K."/>
            <person name="Hall N."/>
            <person name="Watson M."/>
            <person name="Adriaenssens E.M."/>
            <person name="Foster-Nyarko E."/>
            <person name="Jarju S."/>
            <person name="Secka A."/>
            <person name="Antonio M."/>
            <person name="Oren A."/>
            <person name="Chaudhuri R.R."/>
            <person name="La Ragione R."/>
            <person name="Hildebrand F."/>
            <person name="Pallen M.J."/>
        </authorList>
    </citation>
    <scope>NUCLEOTIDE SEQUENCE</scope>
    <source>
        <strain evidence="1">ChiBcolR8-3208</strain>
    </source>
</reference>
<accession>A0A9D2LXJ2</accession>
<gene>
    <name evidence="1" type="ORF">H9942_00740</name>
</gene>
<sequence>MKHIVHIYGPCGSGTSTLGREIGRRLGFRFLDTDDFFWLPTDPPYTQKRPLEERLALLEEELDKPGDVVLSGALIPWGNPLIPRFTLVVRLEAETQLRLERLKARERADFGSRIEPGGDMYQDFLEFLEYARGYDTGGLNMRSRARHDAWEKLLPCPVLHLDGAAPLEETVEEVRRALERMES</sequence>
<dbReference type="EMBL" id="DWXZ01000010">
    <property type="protein sequence ID" value="HJB36578.1"/>
    <property type="molecule type" value="Genomic_DNA"/>
</dbReference>
<proteinExistence type="predicted"/>
<dbReference type="Gene3D" id="3.40.50.300">
    <property type="entry name" value="P-loop containing nucleotide triphosphate hydrolases"/>
    <property type="match status" value="1"/>
</dbReference>
<organism evidence="1 2">
    <name type="scientific">Candidatus Acutalibacter ornithocaccae</name>
    <dbReference type="NCBI Taxonomy" id="2838416"/>
    <lineage>
        <taxon>Bacteria</taxon>
        <taxon>Bacillati</taxon>
        <taxon>Bacillota</taxon>
        <taxon>Clostridia</taxon>
        <taxon>Eubacteriales</taxon>
        <taxon>Acutalibacteraceae</taxon>
        <taxon>Acutalibacter</taxon>
    </lineage>
</organism>
<dbReference type="InterPro" id="IPR052922">
    <property type="entry name" value="Cytidylate_Kinase-2"/>
</dbReference>
<dbReference type="InterPro" id="IPR027417">
    <property type="entry name" value="P-loop_NTPase"/>
</dbReference>
<reference evidence="1" key="2">
    <citation type="submission" date="2021-04" db="EMBL/GenBank/DDBJ databases">
        <authorList>
            <person name="Gilroy R."/>
        </authorList>
    </citation>
    <scope>NUCLEOTIDE SEQUENCE</scope>
    <source>
        <strain evidence="1">ChiBcolR8-3208</strain>
    </source>
</reference>
<evidence type="ECO:0000313" key="1">
    <source>
        <dbReference type="EMBL" id="HJB36578.1"/>
    </source>
</evidence>
<dbReference type="NCBIfam" id="NF004861">
    <property type="entry name" value="PRK06217.1"/>
    <property type="match status" value="1"/>
</dbReference>
<protein>
    <submittedName>
        <fullName evidence="1">AAA family ATPase</fullName>
    </submittedName>
</protein>
<comment type="caution">
    <text evidence="1">The sequence shown here is derived from an EMBL/GenBank/DDBJ whole genome shotgun (WGS) entry which is preliminary data.</text>
</comment>
<dbReference type="PANTHER" id="PTHR37816">
    <property type="entry name" value="YALI0E33011P"/>
    <property type="match status" value="1"/>
</dbReference>
<dbReference type="Proteomes" id="UP000824214">
    <property type="component" value="Unassembled WGS sequence"/>
</dbReference>
<dbReference type="PANTHER" id="PTHR37816:SF2">
    <property type="entry name" value="DNA TOPOLOGY MODULATION PROTEIN FLAR-RELATED PROTEIN"/>
    <property type="match status" value="1"/>
</dbReference>
<dbReference type="SUPFAM" id="SSF52540">
    <property type="entry name" value="P-loop containing nucleoside triphosphate hydrolases"/>
    <property type="match status" value="1"/>
</dbReference>
<name>A0A9D2LXJ2_9FIRM</name>
<dbReference type="Pfam" id="PF13238">
    <property type="entry name" value="AAA_18"/>
    <property type="match status" value="1"/>
</dbReference>
<evidence type="ECO:0000313" key="2">
    <source>
        <dbReference type="Proteomes" id="UP000824214"/>
    </source>
</evidence>
<dbReference type="AlphaFoldDB" id="A0A9D2LXJ2"/>